<sequence length="230" mass="27045">MMNTIDISDDFLRRFVPDAEVIRLNKLPDDRVLNHKFSKSFDRKMRKLIRKNSVNYLVFMKMLRKIAILLIIVLSMAFTTIMSVEALRNHFFCMLYKIYSDFTSVTFITENTGQDFDLIYSIPQLPNGYTKVQSTQTNSSFSAVYTNGENKLFFEQSYITNNQMILDTEDTLLLQTKSIKGIELHYFTNKELSQVYWSQDEYFFSLVSDLNIHMLLELSEQIISEGYNNK</sequence>
<protein>
    <submittedName>
        <fullName evidence="1">Uncharacterized protein</fullName>
    </submittedName>
</protein>
<dbReference type="Pfam" id="PF14285">
    <property type="entry name" value="DUF4367"/>
    <property type="match status" value="1"/>
</dbReference>
<evidence type="ECO:0000313" key="1">
    <source>
        <dbReference type="EMBL" id="BCJ94042.1"/>
    </source>
</evidence>
<proteinExistence type="predicted"/>
<dbReference type="Proteomes" id="UP000515561">
    <property type="component" value="Chromosome"/>
</dbReference>
<accession>A0A6S6R3F5</accession>
<gene>
    <name evidence="1" type="ORF">acsn021_16110</name>
</gene>
<dbReference type="InterPro" id="IPR025377">
    <property type="entry name" value="DUF4367"/>
</dbReference>
<organism evidence="1 2">
    <name type="scientific">Anaerocolumna cellulosilytica</name>
    <dbReference type="NCBI Taxonomy" id="433286"/>
    <lineage>
        <taxon>Bacteria</taxon>
        <taxon>Bacillati</taxon>
        <taxon>Bacillota</taxon>
        <taxon>Clostridia</taxon>
        <taxon>Lachnospirales</taxon>
        <taxon>Lachnospiraceae</taxon>
        <taxon>Anaerocolumna</taxon>
    </lineage>
</organism>
<keyword evidence="2" id="KW-1185">Reference proteome</keyword>
<dbReference type="EMBL" id="AP023367">
    <property type="protein sequence ID" value="BCJ94042.1"/>
    <property type="molecule type" value="Genomic_DNA"/>
</dbReference>
<evidence type="ECO:0000313" key="2">
    <source>
        <dbReference type="Proteomes" id="UP000515561"/>
    </source>
</evidence>
<name>A0A6S6R3F5_9FIRM</name>
<dbReference type="KEGG" id="acel:acsn021_16110"/>
<dbReference type="AlphaFoldDB" id="A0A6S6R3F5"/>
<reference evidence="1 2" key="1">
    <citation type="journal article" date="2016" name="Int. J. Syst. Evol. Microbiol.">
        <title>Descriptions of Anaerotaenia torta gen. nov., sp. nov. and Anaerocolumna cellulosilytica gen. nov., sp. nov. isolated from a methanogenic reactor of cattle waste.</title>
        <authorList>
            <person name="Uek A."/>
            <person name="Ohtaki Y."/>
            <person name="Kaku N."/>
            <person name="Ueki K."/>
        </authorList>
    </citation>
    <scope>NUCLEOTIDE SEQUENCE [LARGE SCALE GENOMIC DNA]</scope>
    <source>
        <strain evidence="1 2">SN021</strain>
    </source>
</reference>